<dbReference type="Gene3D" id="1.20.120.1760">
    <property type="match status" value="1"/>
</dbReference>
<evidence type="ECO:0000256" key="4">
    <source>
        <dbReference type="ARBA" id="ARBA00013170"/>
    </source>
</evidence>
<dbReference type="Pfam" id="PF01066">
    <property type="entry name" value="CDP-OH_P_transf"/>
    <property type="match status" value="1"/>
</dbReference>
<feature type="transmembrane region" description="Helical" evidence="17">
    <location>
        <begin position="21"/>
        <end position="43"/>
    </location>
</feature>
<evidence type="ECO:0000256" key="11">
    <source>
        <dbReference type="ARBA" id="ARBA00023136"/>
    </source>
</evidence>
<keyword evidence="12" id="KW-0594">Phospholipid biosynthesis</keyword>
<keyword evidence="8 17" id="KW-0812">Transmembrane</keyword>
<evidence type="ECO:0000256" key="17">
    <source>
        <dbReference type="SAM" id="Phobius"/>
    </source>
</evidence>
<keyword evidence="11 17" id="KW-0472">Membrane</keyword>
<feature type="transmembrane region" description="Helical" evidence="17">
    <location>
        <begin position="173"/>
        <end position="198"/>
    </location>
</feature>
<gene>
    <name evidence="18" type="primary">pgsA</name>
    <name evidence="18" type="ORF">MESMUL_02220</name>
</gene>
<evidence type="ECO:0000256" key="9">
    <source>
        <dbReference type="ARBA" id="ARBA00022989"/>
    </source>
</evidence>
<accession>A0A401LLN7</accession>
<comment type="caution">
    <text evidence="18">The sequence shown here is derived from an EMBL/GenBank/DDBJ whole genome shotgun (WGS) entry which is preliminary data.</text>
</comment>
<dbReference type="OrthoDB" id="9796672at2"/>
<sequence>MDSNSPTASVTKERKRFNVPMALTWTRVALIPFVVGVFYIPFLSQHAQNVIACVIFCVAAITDALDGYIARKYDLTTPMGAFLDSVADKLLVCAAIIALLALDRVGMLVALIIVGREIAVTGLREWMAKIGASSHTKVNWYGKVKAIAQMVSIPLLLWYDPLGPINIGEIGSWLIWIAVILTLYSLVIYTKAAIPFLYPDEKLKNQDR</sequence>
<proteinExistence type="inferred from homology"/>
<keyword evidence="6" id="KW-0444">Lipid biosynthesis</keyword>
<evidence type="ECO:0000313" key="18">
    <source>
        <dbReference type="EMBL" id="GBO92868.1"/>
    </source>
</evidence>
<dbReference type="InterPro" id="IPR050324">
    <property type="entry name" value="CDP-alcohol_PTase-I"/>
</dbReference>
<evidence type="ECO:0000256" key="13">
    <source>
        <dbReference type="ARBA" id="ARBA00023264"/>
    </source>
</evidence>
<evidence type="ECO:0000256" key="8">
    <source>
        <dbReference type="ARBA" id="ARBA00022692"/>
    </source>
</evidence>
<evidence type="ECO:0000256" key="12">
    <source>
        <dbReference type="ARBA" id="ARBA00023209"/>
    </source>
</evidence>
<evidence type="ECO:0000256" key="6">
    <source>
        <dbReference type="ARBA" id="ARBA00022516"/>
    </source>
</evidence>
<keyword evidence="13" id="KW-1208">Phospholipid metabolism</keyword>
<keyword evidence="9 17" id="KW-1133">Transmembrane helix</keyword>
<dbReference type="RefSeq" id="WP_116269370.1">
    <property type="nucleotide sequence ID" value="NZ_BGZJ01000001.1"/>
</dbReference>
<name>A0A388S9C6_9BURK</name>
<comment type="catalytic activity">
    <reaction evidence="14">
        <text>a CDP-1,2-diacyl-sn-glycerol + sn-glycerol 3-phosphate = a 1,2-diacyl-sn-glycero-3-phospho-(1'-sn-glycero-3'-phosphate) + CMP + H(+)</text>
        <dbReference type="Rhea" id="RHEA:12593"/>
        <dbReference type="ChEBI" id="CHEBI:15378"/>
        <dbReference type="ChEBI" id="CHEBI:57597"/>
        <dbReference type="ChEBI" id="CHEBI:58332"/>
        <dbReference type="ChEBI" id="CHEBI:60110"/>
        <dbReference type="ChEBI" id="CHEBI:60377"/>
        <dbReference type="EC" id="2.7.8.5"/>
    </reaction>
</comment>
<dbReference type="GO" id="GO:0016020">
    <property type="term" value="C:membrane"/>
    <property type="evidence" value="ECO:0007669"/>
    <property type="project" value="UniProtKB-SubCell"/>
</dbReference>
<organism evidence="18 19">
    <name type="scientific">Mesosutterella multiformis</name>
    <dbReference type="NCBI Taxonomy" id="2259133"/>
    <lineage>
        <taxon>Bacteria</taxon>
        <taxon>Pseudomonadati</taxon>
        <taxon>Pseudomonadota</taxon>
        <taxon>Betaproteobacteria</taxon>
        <taxon>Burkholderiales</taxon>
        <taxon>Sutterellaceae</taxon>
        <taxon>Mesosutterella</taxon>
    </lineage>
</organism>
<evidence type="ECO:0000256" key="10">
    <source>
        <dbReference type="ARBA" id="ARBA00023098"/>
    </source>
</evidence>
<dbReference type="Proteomes" id="UP000266091">
    <property type="component" value="Unassembled WGS sequence"/>
</dbReference>
<dbReference type="InterPro" id="IPR000462">
    <property type="entry name" value="CDP-OH_P_trans"/>
</dbReference>
<dbReference type="AlphaFoldDB" id="A0A388S9C6"/>
<protein>
    <recommendedName>
        <fullName evidence="5 15">CDP-diacylglycerol--glycerol-3-phosphate 3-phosphatidyltransferase</fullName>
        <ecNumber evidence="4 15">2.7.8.5</ecNumber>
    </recommendedName>
</protein>
<comment type="subcellular location">
    <subcellularLocation>
        <location evidence="1">Membrane</location>
        <topology evidence="1">Multi-pass membrane protein</topology>
    </subcellularLocation>
</comment>
<keyword evidence="19" id="KW-1185">Reference proteome</keyword>
<evidence type="ECO:0000256" key="16">
    <source>
        <dbReference type="RuleBase" id="RU003750"/>
    </source>
</evidence>
<evidence type="ECO:0000256" key="3">
    <source>
        <dbReference type="ARBA" id="ARBA00010441"/>
    </source>
</evidence>
<dbReference type="PIRSF" id="PIRSF000847">
    <property type="entry name" value="Phos_ph_gly_syn"/>
    <property type="match status" value="1"/>
</dbReference>
<dbReference type="PROSITE" id="PS00379">
    <property type="entry name" value="CDP_ALCOHOL_P_TRANSF"/>
    <property type="match status" value="1"/>
</dbReference>
<evidence type="ECO:0000256" key="14">
    <source>
        <dbReference type="ARBA" id="ARBA00048586"/>
    </source>
</evidence>
<accession>A0A388S9C6</accession>
<dbReference type="NCBIfam" id="TIGR00560">
    <property type="entry name" value="pgsA"/>
    <property type="match status" value="1"/>
</dbReference>
<keyword evidence="10" id="KW-0443">Lipid metabolism</keyword>
<feature type="transmembrane region" description="Helical" evidence="17">
    <location>
        <begin position="49"/>
        <end position="69"/>
    </location>
</feature>
<evidence type="ECO:0000256" key="2">
    <source>
        <dbReference type="ARBA" id="ARBA00005042"/>
    </source>
</evidence>
<dbReference type="InterPro" id="IPR043130">
    <property type="entry name" value="CDP-OH_PTrfase_TM_dom"/>
</dbReference>
<dbReference type="EC" id="2.7.8.5" evidence="4 15"/>
<comment type="pathway">
    <text evidence="2">Phospholipid metabolism; phosphatidylglycerol biosynthesis; phosphatidylglycerol from CDP-diacylglycerol: step 1/2.</text>
</comment>
<dbReference type="PANTHER" id="PTHR14269">
    <property type="entry name" value="CDP-DIACYLGLYCEROL--GLYCEROL-3-PHOSPHATE 3-PHOSPHATIDYLTRANSFERASE-RELATED"/>
    <property type="match status" value="1"/>
</dbReference>
<dbReference type="PANTHER" id="PTHR14269:SF62">
    <property type="entry name" value="CDP-DIACYLGLYCEROL--GLYCEROL-3-PHOSPHATE 3-PHOSPHATIDYLTRANSFERASE 1, CHLOROPLASTIC"/>
    <property type="match status" value="1"/>
</dbReference>
<reference evidence="18 19" key="1">
    <citation type="journal article" date="2018" name="Int. J. Syst. Evol. Microbiol.">
        <title>Mesosutterella multiformis gen. nov., sp. nov., a member of the family Sutterellaceae and Sutterella megalosphaeroides sp. nov., isolated from human faeces.</title>
        <authorList>
            <person name="Sakamoto M."/>
            <person name="Ikeyama N."/>
            <person name="Kunihiro T."/>
            <person name="Iino T."/>
            <person name="Yuki M."/>
            <person name="Ohkuma M."/>
        </authorList>
    </citation>
    <scope>NUCLEOTIDE SEQUENCE [LARGE SCALE GENOMIC DNA]</scope>
    <source>
        <strain evidence="18 19">4NBBH2</strain>
    </source>
</reference>
<evidence type="ECO:0000256" key="15">
    <source>
        <dbReference type="NCBIfam" id="TIGR00560"/>
    </source>
</evidence>
<keyword evidence="7 16" id="KW-0808">Transferase</keyword>
<evidence type="ECO:0000313" key="19">
    <source>
        <dbReference type="Proteomes" id="UP000266091"/>
    </source>
</evidence>
<evidence type="ECO:0000256" key="1">
    <source>
        <dbReference type="ARBA" id="ARBA00004141"/>
    </source>
</evidence>
<dbReference type="GO" id="GO:0008444">
    <property type="term" value="F:CDP-diacylglycerol-glycerol-3-phosphate 3-phosphatidyltransferase activity"/>
    <property type="evidence" value="ECO:0007669"/>
    <property type="project" value="UniProtKB-UniRule"/>
</dbReference>
<dbReference type="EMBL" id="BGZJ01000001">
    <property type="protein sequence ID" value="GBO92868.1"/>
    <property type="molecule type" value="Genomic_DNA"/>
</dbReference>
<dbReference type="InterPro" id="IPR048254">
    <property type="entry name" value="CDP_ALCOHOL_P_TRANSF_CS"/>
</dbReference>
<dbReference type="InterPro" id="IPR004570">
    <property type="entry name" value="Phosphatidylglycerol_P_synth"/>
</dbReference>
<evidence type="ECO:0000256" key="7">
    <source>
        <dbReference type="ARBA" id="ARBA00022679"/>
    </source>
</evidence>
<comment type="similarity">
    <text evidence="3 16">Belongs to the CDP-alcohol phosphatidyltransferase class-I family.</text>
</comment>
<dbReference type="GO" id="GO:0046474">
    <property type="term" value="P:glycerophospholipid biosynthetic process"/>
    <property type="evidence" value="ECO:0007669"/>
    <property type="project" value="TreeGrafter"/>
</dbReference>
<evidence type="ECO:0000256" key="5">
    <source>
        <dbReference type="ARBA" id="ARBA00014944"/>
    </source>
</evidence>
<feature type="transmembrane region" description="Helical" evidence="17">
    <location>
        <begin position="90"/>
        <end position="114"/>
    </location>
</feature>